<dbReference type="PANTHER" id="PTHR30537">
    <property type="entry name" value="HTH-TYPE TRANSCRIPTIONAL REGULATOR"/>
    <property type="match status" value="1"/>
</dbReference>
<dbReference type="SUPFAM" id="SSF46785">
    <property type="entry name" value="Winged helix' DNA-binding domain"/>
    <property type="match status" value="1"/>
</dbReference>
<dbReference type="Gene3D" id="1.10.10.10">
    <property type="entry name" value="Winged helix-like DNA-binding domain superfamily/Winged helix DNA-binding domain"/>
    <property type="match status" value="1"/>
</dbReference>
<dbReference type="Proteomes" id="UP000198407">
    <property type="component" value="Unassembled WGS sequence"/>
</dbReference>
<dbReference type="Gene3D" id="3.40.190.290">
    <property type="match status" value="1"/>
</dbReference>
<evidence type="ECO:0000313" key="7">
    <source>
        <dbReference type="Proteomes" id="UP000198407"/>
    </source>
</evidence>
<evidence type="ECO:0000256" key="2">
    <source>
        <dbReference type="ARBA" id="ARBA00023015"/>
    </source>
</evidence>
<dbReference type="FunFam" id="1.10.10.10:FF:000001">
    <property type="entry name" value="LysR family transcriptional regulator"/>
    <property type="match status" value="1"/>
</dbReference>
<evidence type="ECO:0000313" key="6">
    <source>
        <dbReference type="EMBL" id="SNT06330.1"/>
    </source>
</evidence>
<keyword evidence="2" id="KW-0805">Transcription regulation</keyword>
<dbReference type="InterPro" id="IPR036390">
    <property type="entry name" value="WH_DNA-bd_sf"/>
</dbReference>
<dbReference type="InterPro" id="IPR036388">
    <property type="entry name" value="WH-like_DNA-bd_sf"/>
</dbReference>
<dbReference type="GO" id="GO:0003700">
    <property type="term" value="F:DNA-binding transcription factor activity"/>
    <property type="evidence" value="ECO:0007669"/>
    <property type="project" value="InterPro"/>
</dbReference>
<keyword evidence="7" id="KW-1185">Reference proteome</keyword>
<dbReference type="AlphaFoldDB" id="A0A239JKJ6"/>
<dbReference type="InterPro" id="IPR005119">
    <property type="entry name" value="LysR_subst-bd"/>
</dbReference>
<dbReference type="OrthoDB" id="9786526at2"/>
<gene>
    <name evidence="6" type="ORF">SAMN05444352_122104</name>
</gene>
<reference evidence="7" key="1">
    <citation type="submission" date="2017-06" db="EMBL/GenBank/DDBJ databases">
        <authorList>
            <person name="Varghese N."/>
            <person name="Submissions S."/>
        </authorList>
    </citation>
    <scope>NUCLEOTIDE SEQUENCE [LARGE SCALE GENOMIC DNA]</scope>
    <source>
        <strain evidence="7">DSM 22348</strain>
    </source>
</reference>
<dbReference type="RefSeq" id="WP_042128789.1">
    <property type="nucleotide sequence ID" value="NZ_FZOL01000022.1"/>
</dbReference>
<proteinExistence type="inferred from homology"/>
<sequence length="300" mass="32462">MSRYRQMQAFLAVVEAGSLAAAARRLAWSPATLIRLVDALETRLDTTLLLRGPRGVSLTPAGERFAASCRQILQQLESAEHSAAGLHVRPAGRLSIALPLLMDNQVFTPIALAYLRAYPEVQLVTRASDTLPRLLEDAIDVALTLGQQPDSSDFAMPLGRVSPIVCASPAYLAAWGVPLTPDDLAAHRTVLTSAPGYASEWRFRHADGSRPARLRPVLTCTTQRGAIHAATLGLGLVRCMSYEAHQELQSGKLVRVLGAFASPGLPAQLIYRDGRRADARVRSFIDFATPLLREHAAFLG</sequence>
<accession>A0A239JKJ6</accession>
<evidence type="ECO:0000256" key="1">
    <source>
        <dbReference type="ARBA" id="ARBA00009437"/>
    </source>
</evidence>
<dbReference type="GO" id="GO:0043565">
    <property type="term" value="F:sequence-specific DNA binding"/>
    <property type="evidence" value="ECO:0007669"/>
    <property type="project" value="TreeGrafter"/>
</dbReference>
<evidence type="ECO:0000256" key="3">
    <source>
        <dbReference type="ARBA" id="ARBA00023125"/>
    </source>
</evidence>
<dbReference type="STRING" id="1215104.GCA_000730585_00912"/>
<keyword evidence="3 6" id="KW-0238">DNA-binding</keyword>
<dbReference type="SUPFAM" id="SSF53850">
    <property type="entry name" value="Periplasmic binding protein-like II"/>
    <property type="match status" value="1"/>
</dbReference>
<evidence type="ECO:0000259" key="5">
    <source>
        <dbReference type="PROSITE" id="PS50931"/>
    </source>
</evidence>
<dbReference type="InterPro" id="IPR000847">
    <property type="entry name" value="LysR_HTH_N"/>
</dbReference>
<dbReference type="Pfam" id="PF03466">
    <property type="entry name" value="LysR_substrate"/>
    <property type="match status" value="1"/>
</dbReference>
<dbReference type="PANTHER" id="PTHR30537:SF5">
    <property type="entry name" value="HTH-TYPE TRANSCRIPTIONAL ACTIVATOR TTDR-RELATED"/>
    <property type="match status" value="1"/>
</dbReference>
<dbReference type="Pfam" id="PF00126">
    <property type="entry name" value="HTH_1"/>
    <property type="match status" value="1"/>
</dbReference>
<dbReference type="GO" id="GO:0006351">
    <property type="term" value="P:DNA-templated transcription"/>
    <property type="evidence" value="ECO:0007669"/>
    <property type="project" value="TreeGrafter"/>
</dbReference>
<dbReference type="InterPro" id="IPR058163">
    <property type="entry name" value="LysR-type_TF_proteobact-type"/>
</dbReference>
<dbReference type="EMBL" id="FZOL01000022">
    <property type="protein sequence ID" value="SNT06330.1"/>
    <property type="molecule type" value="Genomic_DNA"/>
</dbReference>
<evidence type="ECO:0000256" key="4">
    <source>
        <dbReference type="ARBA" id="ARBA00023163"/>
    </source>
</evidence>
<organism evidence="6 7">
    <name type="scientific">Pseudomonas japonica</name>
    <dbReference type="NCBI Taxonomy" id="256466"/>
    <lineage>
        <taxon>Bacteria</taxon>
        <taxon>Pseudomonadati</taxon>
        <taxon>Pseudomonadota</taxon>
        <taxon>Gammaproteobacteria</taxon>
        <taxon>Pseudomonadales</taxon>
        <taxon>Pseudomonadaceae</taxon>
        <taxon>Pseudomonas</taxon>
    </lineage>
</organism>
<name>A0A239JKJ6_9PSED</name>
<keyword evidence="4" id="KW-0804">Transcription</keyword>
<comment type="similarity">
    <text evidence="1">Belongs to the LysR transcriptional regulatory family.</text>
</comment>
<protein>
    <submittedName>
        <fullName evidence="6">DNA-binding transcriptional regulator, LysR family</fullName>
    </submittedName>
</protein>
<feature type="domain" description="HTH lysR-type" evidence="5">
    <location>
        <begin position="1"/>
        <end position="59"/>
    </location>
</feature>
<dbReference type="PROSITE" id="PS50931">
    <property type="entry name" value="HTH_LYSR"/>
    <property type="match status" value="1"/>
</dbReference>